<keyword evidence="3" id="KW-1185">Reference proteome</keyword>
<reference evidence="2" key="1">
    <citation type="submission" date="2022-04" db="EMBL/GenBank/DDBJ databases">
        <title>A functionally conserved STORR gene fusion in Papaver species that diverged 16.8 million years ago.</title>
        <authorList>
            <person name="Catania T."/>
        </authorList>
    </citation>
    <scope>NUCLEOTIDE SEQUENCE</scope>
    <source>
        <strain evidence="2">S-188037</strain>
    </source>
</reference>
<evidence type="ECO:0000313" key="2">
    <source>
        <dbReference type="EMBL" id="KAI3960470.1"/>
    </source>
</evidence>
<proteinExistence type="predicted"/>
<comment type="caution">
    <text evidence="2">The sequence shown here is derived from an EMBL/GenBank/DDBJ whole genome shotgun (WGS) entry which is preliminary data.</text>
</comment>
<dbReference type="EMBL" id="JAJJMB010000931">
    <property type="protein sequence ID" value="KAI3960470.1"/>
    <property type="molecule type" value="Genomic_DNA"/>
</dbReference>
<dbReference type="Proteomes" id="UP001202328">
    <property type="component" value="Unassembled WGS sequence"/>
</dbReference>
<sequence length="76" mass="8948">MASDVHDYHQQQDISKIIYPLRHELYTYTLCIQFFLISSWSLIFDSPFLCPLLCPWFSRNFALSSLLMVSTFYGTS</sequence>
<keyword evidence="1" id="KW-0472">Membrane</keyword>
<feature type="transmembrane region" description="Helical" evidence="1">
    <location>
        <begin position="25"/>
        <end position="44"/>
    </location>
</feature>
<protein>
    <submittedName>
        <fullName evidence="2">Uncharacterized protein</fullName>
    </submittedName>
</protein>
<dbReference type="AlphaFoldDB" id="A0AAD4THW5"/>
<name>A0AAD4THW5_9MAGN</name>
<keyword evidence="1" id="KW-1133">Transmembrane helix</keyword>
<keyword evidence="1" id="KW-0812">Transmembrane</keyword>
<gene>
    <name evidence="2" type="ORF">MKW98_002969</name>
</gene>
<organism evidence="2 3">
    <name type="scientific">Papaver atlanticum</name>
    <dbReference type="NCBI Taxonomy" id="357466"/>
    <lineage>
        <taxon>Eukaryota</taxon>
        <taxon>Viridiplantae</taxon>
        <taxon>Streptophyta</taxon>
        <taxon>Embryophyta</taxon>
        <taxon>Tracheophyta</taxon>
        <taxon>Spermatophyta</taxon>
        <taxon>Magnoliopsida</taxon>
        <taxon>Ranunculales</taxon>
        <taxon>Papaveraceae</taxon>
        <taxon>Papaveroideae</taxon>
        <taxon>Papaver</taxon>
    </lineage>
</organism>
<evidence type="ECO:0000313" key="3">
    <source>
        <dbReference type="Proteomes" id="UP001202328"/>
    </source>
</evidence>
<evidence type="ECO:0000256" key="1">
    <source>
        <dbReference type="SAM" id="Phobius"/>
    </source>
</evidence>
<accession>A0AAD4THW5</accession>